<reference evidence="2" key="1">
    <citation type="journal article" date="2014" name="Int. J. Syst. Evol. Microbiol.">
        <title>Complete genome sequence of Corynebacterium casei LMG S-19264T (=DSM 44701T), isolated from a smear-ripened cheese.</title>
        <authorList>
            <consortium name="US DOE Joint Genome Institute (JGI-PGF)"/>
            <person name="Walter F."/>
            <person name="Albersmeier A."/>
            <person name="Kalinowski J."/>
            <person name="Ruckert C."/>
        </authorList>
    </citation>
    <scope>NUCLEOTIDE SEQUENCE</scope>
    <source>
        <strain evidence="2">CGMCC 1.10998</strain>
    </source>
</reference>
<feature type="chain" id="PRO_5036803449" evidence="1">
    <location>
        <begin position="28"/>
        <end position="575"/>
    </location>
</feature>
<feature type="signal peptide" evidence="1">
    <location>
        <begin position="1"/>
        <end position="27"/>
    </location>
</feature>
<organism evidence="2 3">
    <name type="scientific">Undibacterium terreum</name>
    <dbReference type="NCBI Taxonomy" id="1224302"/>
    <lineage>
        <taxon>Bacteria</taxon>
        <taxon>Pseudomonadati</taxon>
        <taxon>Pseudomonadota</taxon>
        <taxon>Betaproteobacteria</taxon>
        <taxon>Burkholderiales</taxon>
        <taxon>Oxalobacteraceae</taxon>
        <taxon>Undibacterium</taxon>
    </lineage>
</organism>
<keyword evidence="1" id="KW-0732">Signal</keyword>
<evidence type="ECO:0000256" key="1">
    <source>
        <dbReference type="SAM" id="SignalP"/>
    </source>
</evidence>
<gene>
    <name evidence="2" type="ORF">GCM10011396_38050</name>
</gene>
<evidence type="ECO:0000313" key="2">
    <source>
        <dbReference type="EMBL" id="GGC87166.1"/>
    </source>
</evidence>
<proteinExistence type="predicted"/>
<dbReference type="AlphaFoldDB" id="A0A916XNF1"/>
<dbReference type="EMBL" id="BMED01000004">
    <property type="protein sequence ID" value="GGC87166.1"/>
    <property type="molecule type" value="Genomic_DNA"/>
</dbReference>
<keyword evidence="3" id="KW-1185">Reference proteome</keyword>
<comment type="caution">
    <text evidence="2">The sequence shown here is derived from an EMBL/GenBank/DDBJ whole genome shotgun (WGS) entry which is preliminary data.</text>
</comment>
<sequence>MKITLHLKSIGAVFTMSLLTCGGYAHATQYTGNSPACPTATGSVCSVDILDFMKSNFSYSAGGNSYTFDGSSKDSAANQSANSAFVSVPKLMYYDPVQNKQVDMGPWGVNAGFVNHPTQPNIKMFSKGAAPAEGLELFRWGTNPDNSVYVQSEPSGDSAYLFKSFGTTVSAPTVNWNHRGYFWFDKKFDVSSAGGGIWLGPRYNLPALYYDKLDSKSVKTGTENWHLNGANLYTYVNYYPASSATWINEYGGLLPTPLEVVELVLGGLDSSGQPEWWEKYYYARSKLPDGSYNNFGLIKWQNAYPTFGNAAGSPPLKCVNGVPPAQYSNAVCGDFNLIIQYNEPYNIFRRPSAAGYSSVSAYLNSAWAANGAWKNDIKMTKRSVATPTIAPNAPNAANAMPHIRGGFIPPGNGNDAHGDIITGSPNQSGDWVYLENSLSDQDWYIYPAGKDPLYAPSASPVNYCRDGYQYLGSMVVSKSYNGLTGQVEDNGSPHWVILCGTSQDAYLNASSNGEQSCTAGYTNRTWFSNPTHAGLWACTPGNGCADASAKNNVNFCVNNNQCAGGQCNPTPSTYP</sequence>
<evidence type="ECO:0000313" key="3">
    <source>
        <dbReference type="Proteomes" id="UP000637423"/>
    </source>
</evidence>
<name>A0A916XNF1_9BURK</name>
<reference evidence="2" key="2">
    <citation type="submission" date="2020-09" db="EMBL/GenBank/DDBJ databases">
        <authorList>
            <person name="Sun Q."/>
            <person name="Zhou Y."/>
        </authorList>
    </citation>
    <scope>NUCLEOTIDE SEQUENCE</scope>
    <source>
        <strain evidence="2">CGMCC 1.10998</strain>
    </source>
</reference>
<accession>A0A916XNF1</accession>
<dbReference type="RefSeq" id="WP_188567706.1">
    <property type="nucleotide sequence ID" value="NZ_BMED01000004.1"/>
</dbReference>
<protein>
    <submittedName>
        <fullName evidence="2">Uncharacterized protein</fullName>
    </submittedName>
</protein>
<dbReference type="Proteomes" id="UP000637423">
    <property type="component" value="Unassembled WGS sequence"/>
</dbReference>